<feature type="transmembrane region" description="Helical" evidence="1">
    <location>
        <begin position="6"/>
        <end position="23"/>
    </location>
</feature>
<accession>A0A5B0MKV6</accession>
<comment type="caution">
    <text evidence="2">The sequence shown here is derived from an EMBL/GenBank/DDBJ whole genome shotgun (WGS) entry which is preliminary data.</text>
</comment>
<keyword evidence="1" id="KW-1133">Transmembrane helix</keyword>
<protein>
    <submittedName>
        <fullName evidence="2">Uncharacterized protein</fullName>
    </submittedName>
</protein>
<evidence type="ECO:0000313" key="3">
    <source>
        <dbReference type="EMBL" id="KAA1078863.1"/>
    </source>
</evidence>
<evidence type="ECO:0000313" key="5">
    <source>
        <dbReference type="Proteomes" id="UP000325313"/>
    </source>
</evidence>
<dbReference type="Proteomes" id="UP000325313">
    <property type="component" value="Unassembled WGS sequence"/>
</dbReference>
<sequence length="73" mass="8743">MIVSCYYTLTIIFIFLNRSLLIPKTQPLAKRTSPKSIIVSFKIKQSVFRAFDWNFDDLIDWDLDDSIDWYFND</sequence>
<reference evidence="4 5" key="1">
    <citation type="submission" date="2019-05" db="EMBL/GenBank/DDBJ databases">
        <title>Emergence of the Ug99 lineage of the wheat stem rust pathogen through somatic hybridization.</title>
        <authorList>
            <person name="Li F."/>
            <person name="Upadhyaya N.M."/>
            <person name="Sperschneider J."/>
            <person name="Matny O."/>
            <person name="Nguyen-Phuc H."/>
            <person name="Mago R."/>
            <person name="Raley C."/>
            <person name="Miller M.E."/>
            <person name="Silverstein K.A.T."/>
            <person name="Henningsen E."/>
            <person name="Hirsch C.D."/>
            <person name="Visser B."/>
            <person name="Pretorius Z.A."/>
            <person name="Steffenson B.J."/>
            <person name="Schwessinger B."/>
            <person name="Dodds P.N."/>
            <person name="Figueroa M."/>
        </authorList>
    </citation>
    <scope>NUCLEOTIDE SEQUENCE [LARGE SCALE GENOMIC DNA]</scope>
    <source>
        <strain evidence="2">21-0</strain>
        <strain evidence="3 5">Ug99</strain>
    </source>
</reference>
<name>A0A5B0MKV6_PUCGR</name>
<evidence type="ECO:0000256" key="1">
    <source>
        <dbReference type="SAM" id="Phobius"/>
    </source>
</evidence>
<evidence type="ECO:0000313" key="2">
    <source>
        <dbReference type="EMBL" id="KAA1076888.1"/>
    </source>
</evidence>
<dbReference type="Proteomes" id="UP000324748">
    <property type="component" value="Unassembled WGS sequence"/>
</dbReference>
<dbReference type="EMBL" id="VDEP01000446">
    <property type="protein sequence ID" value="KAA1078863.1"/>
    <property type="molecule type" value="Genomic_DNA"/>
</dbReference>
<keyword evidence="1" id="KW-0472">Membrane</keyword>
<gene>
    <name evidence="2" type="ORF">PGT21_023010</name>
    <name evidence="3" type="ORF">PGTUg99_010879</name>
</gene>
<dbReference type="AlphaFoldDB" id="A0A5B0MKV6"/>
<keyword evidence="4" id="KW-1185">Reference proteome</keyword>
<dbReference type="EMBL" id="VSWC01000145">
    <property type="protein sequence ID" value="KAA1076888.1"/>
    <property type="molecule type" value="Genomic_DNA"/>
</dbReference>
<proteinExistence type="predicted"/>
<evidence type="ECO:0000313" key="4">
    <source>
        <dbReference type="Proteomes" id="UP000324748"/>
    </source>
</evidence>
<keyword evidence="1" id="KW-0812">Transmembrane</keyword>
<organism evidence="2 4">
    <name type="scientific">Puccinia graminis f. sp. tritici</name>
    <dbReference type="NCBI Taxonomy" id="56615"/>
    <lineage>
        <taxon>Eukaryota</taxon>
        <taxon>Fungi</taxon>
        <taxon>Dikarya</taxon>
        <taxon>Basidiomycota</taxon>
        <taxon>Pucciniomycotina</taxon>
        <taxon>Pucciniomycetes</taxon>
        <taxon>Pucciniales</taxon>
        <taxon>Pucciniaceae</taxon>
        <taxon>Puccinia</taxon>
    </lineage>
</organism>